<dbReference type="InParanoid" id="Q5TXN6"/>
<dbReference type="AlphaFoldDB" id="Q5TXN6"/>
<comment type="caution">
    <text evidence="1">The sequence shown here is derived from an EMBL/GenBank/DDBJ whole genome shotgun (WGS) entry which is preliminary data.</text>
</comment>
<reference evidence="1" key="2">
    <citation type="submission" date="2002-03" db="EMBL/GenBank/DDBJ databases">
        <authorList>
            <consortium name="The Anopheles Genome Sequencing Consortium"/>
        </authorList>
    </citation>
    <scope>NUCLEOTIDE SEQUENCE</scope>
    <source>
        <strain evidence="1">PEST</strain>
    </source>
</reference>
<name>Q5TXN6_ANOGA</name>
<evidence type="ECO:0000313" key="1">
    <source>
        <dbReference type="EMBL" id="EAL42148.2"/>
    </source>
</evidence>
<dbReference type="RefSeq" id="XP_560814.5">
    <property type="nucleotide sequence ID" value="XM_560814.6"/>
</dbReference>
<accession>Q5TXN6</accession>
<reference evidence="1" key="1">
    <citation type="journal article" date="2002" name="Science">
        <title>The genome sequence of the malaria mosquito Anopheles gambiae.</title>
        <authorList>
            <person name="Holt R.A."/>
            <person name="Subramanian G.M."/>
            <person name="Halpern A."/>
            <person name="Sutton G.G."/>
            <person name="Charlab R."/>
            <person name="Nusskern D.R."/>
            <person name="Wincker P."/>
            <person name="Clark A.G."/>
            <person name="Ribeiro J.M."/>
            <person name="Wides R."/>
            <person name="Salzberg S.L."/>
            <person name="Loftus B."/>
            <person name="Yandell M."/>
            <person name="Majoros W.H."/>
            <person name="Rusch D.B."/>
            <person name="Lai Z."/>
            <person name="Kraft C.L."/>
            <person name="Abril J.F."/>
            <person name="Anthouard V."/>
            <person name="Arensburger P."/>
            <person name="Atkinson P.W."/>
            <person name="Baden H."/>
            <person name="de Berardinis V."/>
            <person name="Baldwin D."/>
            <person name="Benes V."/>
            <person name="Biedler J."/>
            <person name="Blass C."/>
            <person name="Bolanos R."/>
            <person name="Boscus D."/>
            <person name="Barnstead M."/>
            <person name="Cai S."/>
            <person name="Center A."/>
            <person name="Chaturverdi K."/>
            <person name="Christophides G.K."/>
            <person name="Chrystal M.A."/>
            <person name="Clamp M."/>
            <person name="Cravchik A."/>
            <person name="Curwen V."/>
            <person name="Dana A."/>
            <person name="Delcher A."/>
            <person name="Dew I."/>
            <person name="Evans C.A."/>
            <person name="Flanigan M."/>
            <person name="Grundschober-Freimoser A."/>
            <person name="Friedli L."/>
            <person name="Gu Z."/>
            <person name="Guan P."/>
            <person name="Guigo R."/>
            <person name="Hillenmeyer M.E."/>
            <person name="Hladun S.L."/>
            <person name="Hogan J.R."/>
            <person name="Hong Y.S."/>
            <person name="Hoover J."/>
            <person name="Jaillon O."/>
            <person name="Ke Z."/>
            <person name="Kodira C."/>
            <person name="Kokoza E."/>
            <person name="Koutsos A."/>
            <person name="Letunic I."/>
            <person name="Levitsky A."/>
            <person name="Liang Y."/>
            <person name="Lin J.J."/>
            <person name="Lobo N.F."/>
            <person name="Lopez J.R."/>
            <person name="Malek J.A."/>
            <person name="McIntosh T.C."/>
            <person name="Meister S."/>
            <person name="Miller J."/>
            <person name="Mobarry C."/>
            <person name="Mongin E."/>
            <person name="Murphy S.D."/>
            <person name="O'Brochta D.A."/>
            <person name="Pfannkoch C."/>
            <person name="Qi R."/>
            <person name="Regier M.A."/>
            <person name="Remington K."/>
            <person name="Shao H."/>
            <person name="Sharakhova M.V."/>
            <person name="Sitter C.D."/>
            <person name="Shetty J."/>
            <person name="Smith T.J."/>
            <person name="Strong R."/>
            <person name="Sun J."/>
            <person name="Thomasova D."/>
            <person name="Ton L.Q."/>
            <person name="Topalis P."/>
            <person name="Tu Z."/>
            <person name="Unger M.F."/>
            <person name="Walenz B."/>
            <person name="Wang A."/>
            <person name="Wang J."/>
            <person name="Wang M."/>
            <person name="Wang X."/>
            <person name="Woodford K.J."/>
            <person name="Wortman J.R."/>
            <person name="Wu M."/>
            <person name="Yao A."/>
            <person name="Zdobnov E.M."/>
            <person name="Zhang H."/>
            <person name="Zhao Q."/>
            <person name="Zhao S."/>
            <person name="Zhu S.C."/>
            <person name="Zhimulev I."/>
            <person name="Coluzzi M."/>
            <person name="della Torre A."/>
            <person name="Roth C.W."/>
            <person name="Louis C."/>
            <person name="Kalush F."/>
            <person name="Mural R.J."/>
            <person name="Myers E.W."/>
            <person name="Adams M.D."/>
            <person name="Smith H.O."/>
            <person name="Broder S."/>
            <person name="Gardner M.J."/>
            <person name="Fraser C.M."/>
            <person name="Birney E."/>
            <person name="Bork P."/>
            <person name="Brey P.T."/>
            <person name="Venter J.C."/>
            <person name="Weissenbach J."/>
            <person name="Kafatos F.C."/>
            <person name="Collins F.H."/>
            <person name="Hoffman S.L."/>
        </authorList>
    </citation>
    <scope>NUCLEOTIDE SEQUENCE [LARGE SCALE GENOMIC DNA]</scope>
    <source>
        <strain evidence="1">PEST</strain>
    </source>
</reference>
<dbReference type="KEGG" id="aga:3292496"/>
<reference evidence="1" key="3">
    <citation type="journal article" date="2004" name="Trends Parasitol.">
        <title>The Anopheles gambiae genome: an update.</title>
        <authorList>
            <person name="Mongin E."/>
            <person name="Louis C."/>
            <person name="Holt R.A."/>
            <person name="Birney E."/>
            <person name="Collins F.H."/>
        </authorList>
    </citation>
    <scope>NUCLEOTIDE SEQUENCE [LARGE SCALE GENOMIC DNA]</scope>
    <source>
        <strain evidence="1">PEST</strain>
    </source>
</reference>
<reference evidence="1" key="5">
    <citation type="submission" date="2011-05" db="EMBL/GenBank/DDBJ databases">
        <authorList>
            <consortium name="VectorBase"/>
        </authorList>
    </citation>
    <scope>NUCLEOTIDE SEQUENCE</scope>
    <source>
        <strain evidence="1">PEST</strain>
    </source>
</reference>
<sequence length="55" mass="6243">MAWVPMMVWAITRHRSVDSDTRPCWTMASPTRTRPLFRTLATTTVCMADTTVPST</sequence>
<proteinExistence type="predicted"/>
<organism evidence="1">
    <name type="scientific">Anopheles gambiae</name>
    <name type="common">African malaria mosquito</name>
    <dbReference type="NCBI Taxonomy" id="7165"/>
    <lineage>
        <taxon>Eukaryota</taxon>
        <taxon>Metazoa</taxon>
        <taxon>Ecdysozoa</taxon>
        <taxon>Arthropoda</taxon>
        <taxon>Hexapoda</taxon>
        <taxon>Insecta</taxon>
        <taxon>Pterygota</taxon>
        <taxon>Neoptera</taxon>
        <taxon>Endopterygota</taxon>
        <taxon>Diptera</taxon>
        <taxon>Nematocera</taxon>
        <taxon>Culicoidea</taxon>
        <taxon>Culicidae</taxon>
        <taxon>Anophelinae</taxon>
        <taxon>Anopheles</taxon>
    </lineage>
</organism>
<dbReference type="PaxDb" id="7165-AGAP012723-PA"/>
<dbReference type="EMBL" id="AAAB01007852">
    <property type="protein sequence ID" value="EAL42148.2"/>
    <property type="molecule type" value="Genomic_DNA"/>
</dbReference>
<reference evidence="1" key="4">
    <citation type="journal article" date="2007" name="Genome Biol.">
        <title>Update of the Anopheles gambiae PEST genome assembly.</title>
        <authorList>
            <person name="Sharakhova M.V."/>
            <person name="Hammond M.P."/>
            <person name="Lobo N.F."/>
            <person name="Krzywinski J."/>
            <person name="Unger M.F."/>
            <person name="Hillenmeyer M.E."/>
            <person name="Bruggner R.V."/>
            <person name="Birney E."/>
            <person name="Collins F.H."/>
        </authorList>
    </citation>
    <scope>NUCLEOTIDE SEQUENCE [LARGE SCALE GENOMIC DNA]</scope>
    <source>
        <strain evidence="1">PEST</strain>
    </source>
</reference>
<feature type="non-terminal residue" evidence="1">
    <location>
        <position position="55"/>
    </location>
</feature>
<protein>
    <submittedName>
        <fullName evidence="1">AGAP012723-PA</fullName>
    </submittedName>
</protein>
<dbReference type="VEuPathDB" id="VectorBase:AGAP012723"/>
<gene>
    <name evidence="1" type="ORF">AgaP_AGAP012723</name>
</gene>